<evidence type="ECO:0000256" key="4">
    <source>
        <dbReference type="ARBA" id="ARBA00023163"/>
    </source>
</evidence>
<dbReference type="OrthoDB" id="799938at2"/>
<dbReference type="SUPFAM" id="SSF88659">
    <property type="entry name" value="Sigma3 and sigma4 domains of RNA polymerase sigma factors"/>
    <property type="match status" value="1"/>
</dbReference>
<dbReference type="Pfam" id="PF08281">
    <property type="entry name" value="Sigma70_r4_2"/>
    <property type="match status" value="1"/>
</dbReference>
<feature type="domain" description="RNA polymerase sigma factor 70 region 4 type 2" evidence="6">
    <location>
        <begin position="123"/>
        <end position="171"/>
    </location>
</feature>
<dbReference type="GO" id="GO:0003677">
    <property type="term" value="F:DNA binding"/>
    <property type="evidence" value="ECO:0007669"/>
    <property type="project" value="InterPro"/>
</dbReference>
<gene>
    <name evidence="7" type="ORF">CLV98_1126</name>
</gene>
<comment type="caution">
    <text evidence="7">The sequence shown here is derived from an EMBL/GenBank/DDBJ whole genome shotgun (WGS) entry which is preliminary data.</text>
</comment>
<dbReference type="InterPro" id="IPR013249">
    <property type="entry name" value="RNA_pol_sigma70_r4_t2"/>
</dbReference>
<dbReference type="InterPro" id="IPR007627">
    <property type="entry name" value="RNA_pol_sigma70_r2"/>
</dbReference>
<dbReference type="PANTHER" id="PTHR43133">
    <property type="entry name" value="RNA POLYMERASE ECF-TYPE SIGMA FACTO"/>
    <property type="match status" value="1"/>
</dbReference>
<comment type="similarity">
    <text evidence="1">Belongs to the sigma-70 factor family. ECF subfamily.</text>
</comment>
<sequence length="197" mass="23334">MILIDEKKLLEQIALGNEKSFSTIYDFYYPEIRRYVLKFVKSDEYTEDLCQEIFLKVWDIRGNLVSIFSFRAYLFVLARNITFNFLKHAAMEKTVQEEIMRSSFVLNNYSEEEYQTTEYLEFIDRVLAQIPPRSREIFELCRVDGHTYKATAEQLGISNNAVKKHMIRTMKYLKNTILKEFGLSVTWIGVAIELTFI</sequence>
<dbReference type="NCBIfam" id="TIGR02985">
    <property type="entry name" value="Sig70_bacteroi1"/>
    <property type="match status" value="1"/>
</dbReference>
<organism evidence="7 8">
    <name type="scientific">Dyadobacter jejuensis</name>
    <dbReference type="NCBI Taxonomy" id="1082580"/>
    <lineage>
        <taxon>Bacteria</taxon>
        <taxon>Pseudomonadati</taxon>
        <taxon>Bacteroidota</taxon>
        <taxon>Cytophagia</taxon>
        <taxon>Cytophagales</taxon>
        <taxon>Spirosomataceae</taxon>
        <taxon>Dyadobacter</taxon>
    </lineage>
</organism>
<dbReference type="GO" id="GO:0016987">
    <property type="term" value="F:sigma factor activity"/>
    <property type="evidence" value="ECO:0007669"/>
    <property type="project" value="UniProtKB-KW"/>
</dbReference>
<keyword evidence="3" id="KW-0731">Sigma factor</keyword>
<dbReference type="GO" id="GO:0006352">
    <property type="term" value="P:DNA-templated transcription initiation"/>
    <property type="evidence" value="ECO:0007669"/>
    <property type="project" value="InterPro"/>
</dbReference>
<keyword evidence="2" id="KW-0805">Transcription regulation</keyword>
<evidence type="ECO:0000313" key="8">
    <source>
        <dbReference type="Proteomes" id="UP000245880"/>
    </source>
</evidence>
<dbReference type="InterPro" id="IPR036388">
    <property type="entry name" value="WH-like_DNA-bd_sf"/>
</dbReference>
<evidence type="ECO:0000256" key="2">
    <source>
        <dbReference type="ARBA" id="ARBA00023015"/>
    </source>
</evidence>
<dbReference type="Gene3D" id="1.10.1740.10">
    <property type="match status" value="1"/>
</dbReference>
<dbReference type="PANTHER" id="PTHR43133:SF46">
    <property type="entry name" value="RNA POLYMERASE SIGMA-70 FACTOR ECF SUBFAMILY"/>
    <property type="match status" value="1"/>
</dbReference>
<dbReference type="EMBL" id="QGDT01000012">
    <property type="protein sequence ID" value="PWJ55912.1"/>
    <property type="molecule type" value="Genomic_DNA"/>
</dbReference>
<evidence type="ECO:0000259" key="6">
    <source>
        <dbReference type="Pfam" id="PF08281"/>
    </source>
</evidence>
<evidence type="ECO:0000256" key="3">
    <source>
        <dbReference type="ARBA" id="ARBA00023082"/>
    </source>
</evidence>
<dbReference type="InterPro" id="IPR014284">
    <property type="entry name" value="RNA_pol_sigma-70_dom"/>
</dbReference>
<dbReference type="AlphaFoldDB" id="A0A316AE81"/>
<feature type="domain" description="RNA polymerase sigma-70 region 2" evidence="5">
    <location>
        <begin position="25"/>
        <end position="87"/>
    </location>
</feature>
<proteinExistence type="inferred from homology"/>
<dbReference type="InterPro" id="IPR014327">
    <property type="entry name" value="RNA_pol_sigma70_bacteroid"/>
</dbReference>
<keyword evidence="8" id="KW-1185">Reference proteome</keyword>
<dbReference type="InterPro" id="IPR013324">
    <property type="entry name" value="RNA_pol_sigma_r3/r4-like"/>
</dbReference>
<keyword evidence="4" id="KW-0804">Transcription</keyword>
<accession>A0A316AE81</accession>
<protein>
    <submittedName>
        <fullName evidence="7">RNA polymerase sigma-70 factor (ECF subfamily)</fullName>
    </submittedName>
</protein>
<evidence type="ECO:0000259" key="5">
    <source>
        <dbReference type="Pfam" id="PF04542"/>
    </source>
</evidence>
<dbReference type="Proteomes" id="UP000245880">
    <property type="component" value="Unassembled WGS sequence"/>
</dbReference>
<dbReference type="RefSeq" id="WP_109676710.1">
    <property type="nucleotide sequence ID" value="NZ_QGDT01000012.1"/>
</dbReference>
<dbReference type="Pfam" id="PF04542">
    <property type="entry name" value="Sigma70_r2"/>
    <property type="match status" value="1"/>
</dbReference>
<evidence type="ECO:0000256" key="1">
    <source>
        <dbReference type="ARBA" id="ARBA00010641"/>
    </source>
</evidence>
<dbReference type="Gene3D" id="1.10.10.10">
    <property type="entry name" value="Winged helix-like DNA-binding domain superfamily/Winged helix DNA-binding domain"/>
    <property type="match status" value="1"/>
</dbReference>
<dbReference type="SUPFAM" id="SSF88946">
    <property type="entry name" value="Sigma2 domain of RNA polymerase sigma factors"/>
    <property type="match status" value="1"/>
</dbReference>
<reference evidence="7 8" key="1">
    <citation type="submission" date="2018-03" db="EMBL/GenBank/DDBJ databases">
        <title>Genomic Encyclopedia of Archaeal and Bacterial Type Strains, Phase II (KMG-II): from individual species to whole genera.</title>
        <authorList>
            <person name="Goeker M."/>
        </authorList>
    </citation>
    <scope>NUCLEOTIDE SEQUENCE [LARGE SCALE GENOMIC DNA]</scope>
    <source>
        <strain evidence="7 8">DSM 100346</strain>
    </source>
</reference>
<dbReference type="InterPro" id="IPR013325">
    <property type="entry name" value="RNA_pol_sigma_r2"/>
</dbReference>
<name>A0A316AE81_9BACT</name>
<dbReference type="NCBIfam" id="TIGR02937">
    <property type="entry name" value="sigma70-ECF"/>
    <property type="match status" value="1"/>
</dbReference>
<evidence type="ECO:0000313" key="7">
    <source>
        <dbReference type="EMBL" id="PWJ55912.1"/>
    </source>
</evidence>
<dbReference type="InterPro" id="IPR039425">
    <property type="entry name" value="RNA_pol_sigma-70-like"/>
</dbReference>